<comment type="similarity">
    <text evidence="10">Belongs to the class-I aminoacyl-tRNA synthetase family.</text>
</comment>
<name>A0A0G1TV18_9BACT</name>
<comment type="catalytic activity">
    <reaction evidence="7">
        <text>tRNA(Tyr) + L-tyrosine + ATP = L-tyrosyl-tRNA(Tyr) + AMP + diphosphate + H(+)</text>
        <dbReference type="Rhea" id="RHEA:10220"/>
        <dbReference type="Rhea" id="RHEA-COMP:9706"/>
        <dbReference type="Rhea" id="RHEA-COMP:9707"/>
        <dbReference type="ChEBI" id="CHEBI:15378"/>
        <dbReference type="ChEBI" id="CHEBI:30616"/>
        <dbReference type="ChEBI" id="CHEBI:33019"/>
        <dbReference type="ChEBI" id="CHEBI:58315"/>
        <dbReference type="ChEBI" id="CHEBI:78442"/>
        <dbReference type="ChEBI" id="CHEBI:78536"/>
        <dbReference type="ChEBI" id="CHEBI:456215"/>
        <dbReference type="EC" id="6.1.1.1"/>
    </reaction>
</comment>
<dbReference type="InterPro" id="IPR024088">
    <property type="entry name" value="Tyr-tRNA-ligase_bac-type"/>
</dbReference>
<dbReference type="PROSITE" id="PS50889">
    <property type="entry name" value="S4"/>
    <property type="match status" value="1"/>
</dbReference>
<evidence type="ECO:0000256" key="1">
    <source>
        <dbReference type="ARBA" id="ARBA00013160"/>
    </source>
</evidence>
<organism evidence="11 12">
    <name type="scientific">Candidatus Gottesmanbacteria bacterium GW2011_GWA2_47_9</name>
    <dbReference type="NCBI Taxonomy" id="1618445"/>
    <lineage>
        <taxon>Bacteria</taxon>
        <taxon>Candidatus Gottesmaniibacteriota</taxon>
    </lineage>
</organism>
<dbReference type="PANTHER" id="PTHR11766">
    <property type="entry name" value="TYROSYL-TRNA SYNTHETASE"/>
    <property type="match status" value="1"/>
</dbReference>
<sequence length="363" mass="40467">MDAIENLLTRGVDKIYPNREELEKVLRSGKKLRLYQGFDPTGTQLHIGHAVGFRKLRQWQDLGHEVIFLIGDGTGQAGDPSGKKTAREKFFTREELRQNGRDYVMQAGKIVRFDGPNPVKILYNGDWLNKLGLVEILDIAGHFTLQQMLERDLYQERLKSGVDLSLREFMYPLLQGYDSVAMDVDLELGGSDQMFNMLAGRKLVKAMLGKEKFVMTVPLLADSKGVKIGKTEGNVIGITDPPNDFFGKVMALGDDAIIPCFTLLTDTPMQEITEVKEKMAKGENGQTPTQADEFATSQTEWNPADLLVAANLAPSKSEAKRLIEQNAVETNGKAISPQLSTITLKNNDILRVGKKKFIKIHLT</sequence>
<evidence type="ECO:0000256" key="4">
    <source>
        <dbReference type="ARBA" id="ARBA00022840"/>
    </source>
</evidence>
<dbReference type="Gene3D" id="3.10.290.10">
    <property type="entry name" value="RNA-binding S4 domain"/>
    <property type="match status" value="1"/>
</dbReference>
<dbReference type="InterPro" id="IPR002305">
    <property type="entry name" value="aa-tRNA-synth_Ic"/>
</dbReference>
<reference evidence="11 12" key="1">
    <citation type="journal article" date="2015" name="Nature">
        <title>rRNA introns, odd ribosomes, and small enigmatic genomes across a large radiation of phyla.</title>
        <authorList>
            <person name="Brown C.T."/>
            <person name="Hug L.A."/>
            <person name="Thomas B.C."/>
            <person name="Sharon I."/>
            <person name="Castelle C.J."/>
            <person name="Singh A."/>
            <person name="Wilkins M.J."/>
            <person name="Williams K.H."/>
            <person name="Banfield J.F."/>
        </authorList>
    </citation>
    <scope>NUCLEOTIDE SEQUENCE [LARGE SCALE GENOMIC DNA]</scope>
</reference>
<dbReference type="PANTHER" id="PTHR11766:SF1">
    <property type="entry name" value="TYROSINE--TRNA LIGASE"/>
    <property type="match status" value="1"/>
</dbReference>
<evidence type="ECO:0000256" key="8">
    <source>
        <dbReference type="NCBIfam" id="TIGR00234"/>
    </source>
</evidence>
<dbReference type="PRINTS" id="PR01040">
    <property type="entry name" value="TRNASYNTHTYR"/>
</dbReference>
<dbReference type="GO" id="GO:0004831">
    <property type="term" value="F:tyrosine-tRNA ligase activity"/>
    <property type="evidence" value="ECO:0007669"/>
    <property type="project" value="UniProtKB-UniRule"/>
</dbReference>
<accession>A0A0G1TV18</accession>
<keyword evidence="3 10" id="KW-0547">Nucleotide-binding</keyword>
<evidence type="ECO:0000256" key="3">
    <source>
        <dbReference type="ARBA" id="ARBA00022741"/>
    </source>
</evidence>
<evidence type="ECO:0000256" key="2">
    <source>
        <dbReference type="ARBA" id="ARBA00022598"/>
    </source>
</evidence>
<dbReference type="InterPro" id="IPR002307">
    <property type="entry name" value="Tyr-tRNA-ligase"/>
</dbReference>
<dbReference type="NCBIfam" id="TIGR00234">
    <property type="entry name" value="tyrS"/>
    <property type="match status" value="1"/>
</dbReference>
<dbReference type="EMBL" id="LCOY01000071">
    <property type="protein sequence ID" value="KKU85692.1"/>
    <property type="molecule type" value="Genomic_DNA"/>
</dbReference>
<dbReference type="CDD" id="cd00805">
    <property type="entry name" value="TyrRS_core"/>
    <property type="match status" value="1"/>
</dbReference>
<dbReference type="GO" id="GO:0005829">
    <property type="term" value="C:cytosol"/>
    <property type="evidence" value="ECO:0007669"/>
    <property type="project" value="TreeGrafter"/>
</dbReference>
<evidence type="ECO:0000256" key="5">
    <source>
        <dbReference type="ARBA" id="ARBA00022917"/>
    </source>
</evidence>
<dbReference type="CDD" id="cd00165">
    <property type="entry name" value="S4"/>
    <property type="match status" value="1"/>
</dbReference>
<evidence type="ECO:0000256" key="10">
    <source>
        <dbReference type="RuleBase" id="RU363036"/>
    </source>
</evidence>
<dbReference type="PATRIC" id="fig|1618445.3.peg.1288"/>
<evidence type="ECO:0000256" key="7">
    <source>
        <dbReference type="ARBA" id="ARBA00048248"/>
    </source>
</evidence>
<comment type="caution">
    <text evidence="11">The sequence shown here is derived from an EMBL/GenBank/DDBJ whole genome shotgun (WGS) entry which is preliminary data.</text>
</comment>
<proteinExistence type="inferred from homology"/>
<gene>
    <name evidence="11" type="ORF">UY16_C0071G0003</name>
</gene>
<keyword evidence="2 10" id="KW-0436">Ligase</keyword>
<dbReference type="Gene3D" id="3.40.50.620">
    <property type="entry name" value="HUPs"/>
    <property type="match status" value="1"/>
</dbReference>
<dbReference type="InterPro" id="IPR014729">
    <property type="entry name" value="Rossmann-like_a/b/a_fold"/>
</dbReference>
<protein>
    <recommendedName>
        <fullName evidence="1 8">Tyrosine--tRNA ligase</fullName>
        <ecNumber evidence="1 8">6.1.1.1</ecNumber>
    </recommendedName>
</protein>
<dbReference type="GO" id="GO:0005524">
    <property type="term" value="F:ATP binding"/>
    <property type="evidence" value="ECO:0007669"/>
    <property type="project" value="UniProtKB-KW"/>
</dbReference>
<dbReference type="SUPFAM" id="SSF52374">
    <property type="entry name" value="Nucleotidylyl transferase"/>
    <property type="match status" value="1"/>
</dbReference>
<dbReference type="InterPro" id="IPR036986">
    <property type="entry name" value="S4_RNA-bd_sf"/>
</dbReference>
<keyword evidence="5 10" id="KW-0648">Protein biosynthesis</keyword>
<evidence type="ECO:0000256" key="6">
    <source>
        <dbReference type="ARBA" id="ARBA00023146"/>
    </source>
</evidence>
<dbReference type="SUPFAM" id="SSF55174">
    <property type="entry name" value="Alpha-L RNA-binding motif"/>
    <property type="match status" value="1"/>
</dbReference>
<keyword evidence="6 10" id="KW-0030">Aminoacyl-tRNA synthetase</keyword>
<dbReference type="EC" id="6.1.1.1" evidence="1 8"/>
<keyword evidence="4 10" id="KW-0067">ATP-binding</keyword>
<keyword evidence="9" id="KW-0694">RNA-binding</keyword>
<dbReference type="GO" id="GO:0003723">
    <property type="term" value="F:RNA binding"/>
    <property type="evidence" value="ECO:0007669"/>
    <property type="project" value="UniProtKB-KW"/>
</dbReference>
<dbReference type="Pfam" id="PF00579">
    <property type="entry name" value="tRNA-synt_1b"/>
    <property type="match status" value="1"/>
</dbReference>
<dbReference type="Proteomes" id="UP000034739">
    <property type="component" value="Unassembled WGS sequence"/>
</dbReference>
<evidence type="ECO:0000313" key="12">
    <source>
        <dbReference type="Proteomes" id="UP000034739"/>
    </source>
</evidence>
<evidence type="ECO:0000313" key="11">
    <source>
        <dbReference type="EMBL" id="KKU85692.1"/>
    </source>
</evidence>
<evidence type="ECO:0000256" key="9">
    <source>
        <dbReference type="PROSITE-ProRule" id="PRU00182"/>
    </source>
</evidence>
<dbReference type="GO" id="GO:0006437">
    <property type="term" value="P:tyrosyl-tRNA aminoacylation"/>
    <property type="evidence" value="ECO:0007669"/>
    <property type="project" value="UniProtKB-UniRule"/>
</dbReference>
<dbReference type="AlphaFoldDB" id="A0A0G1TV18"/>